<comment type="caution">
    <text evidence="2">The sequence shown here is derived from an EMBL/GenBank/DDBJ whole genome shotgun (WGS) entry which is preliminary data.</text>
</comment>
<evidence type="ECO:0000313" key="3">
    <source>
        <dbReference type="Proteomes" id="UP000281094"/>
    </source>
</evidence>
<dbReference type="EMBL" id="RCWN01000001">
    <property type="protein sequence ID" value="RLQ88138.1"/>
    <property type="molecule type" value="Genomic_DNA"/>
</dbReference>
<keyword evidence="3" id="KW-1185">Reference proteome</keyword>
<reference evidence="2 3" key="1">
    <citation type="submission" date="2018-10" db="EMBL/GenBank/DDBJ databases">
        <title>Notoacmeibacter sp. M2BS9Y-3-1, whole genome shotgun sequence.</title>
        <authorList>
            <person name="Tuo L."/>
        </authorList>
    </citation>
    <scope>NUCLEOTIDE SEQUENCE [LARGE SCALE GENOMIC DNA]</scope>
    <source>
        <strain evidence="2 3">M2BS9Y-3-1</strain>
    </source>
</reference>
<dbReference type="Proteomes" id="UP000281094">
    <property type="component" value="Unassembled WGS sequence"/>
</dbReference>
<accession>A0A3L7JBK7</accession>
<name>A0A3L7JBK7_9HYPH</name>
<gene>
    <name evidence="2" type="ORF">D8780_07925</name>
</gene>
<dbReference type="AlphaFoldDB" id="A0A3L7JBK7"/>
<feature type="compositionally biased region" description="Acidic residues" evidence="1">
    <location>
        <begin position="128"/>
        <end position="139"/>
    </location>
</feature>
<feature type="compositionally biased region" description="Low complexity" evidence="1">
    <location>
        <begin position="141"/>
        <end position="164"/>
    </location>
</feature>
<evidence type="ECO:0000256" key="1">
    <source>
        <dbReference type="SAM" id="MobiDB-lite"/>
    </source>
</evidence>
<feature type="region of interest" description="Disordered" evidence="1">
    <location>
        <begin position="67"/>
        <end position="164"/>
    </location>
</feature>
<organism evidence="2 3">
    <name type="scientific">Notoacmeibacter ruber</name>
    <dbReference type="NCBI Taxonomy" id="2670375"/>
    <lineage>
        <taxon>Bacteria</taxon>
        <taxon>Pseudomonadati</taxon>
        <taxon>Pseudomonadota</taxon>
        <taxon>Alphaproteobacteria</taxon>
        <taxon>Hyphomicrobiales</taxon>
        <taxon>Notoacmeibacteraceae</taxon>
        <taxon>Notoacmeibacter</taxon>
    </lineage>
</organism>
<dbReference type="Gene3D" id="1.20.120.20">
    <property type="entry name" value="Apolipoprotein"/>
    <property type="match status" value="1"/>
</dbReference>
<protein>
    <submittedName>
        <fullName evidence="2">Uncharacterized protein</fullName>
    </submittedName>
</protein>
<sequence length="164" mass="17903">MFSRLLTLLLIFVLGTLFGWLILPGLISEDDAVVTQQEMRDGQRTVENRLEELQTSVQSLAERIGDGARELGGDAAEAIQNLQGDAEEAGSEARQTSQDAADATRRELQEFRNEIDERIEALERTLSDDPDVPADEPDVQETGPQTATPAEAETPASPAEPENN</sequence>
<proteinExistence type="predicted"/>
<feature type="compositionally biased region" description="Basic and acidic residues" evidence="1">
    <location>
        <begin position="102"/>
        <end position="127"/>
    </location>
</feature>
<dbReference type="RefSeq" id="WP_121645103.1">
    <property type="nucleotide sequence ID" value="NZ_RCWN01000001.1"/>
</dbReference>
<evidence type="ECO:0000313" key="2">
    <source>
        <dbReference type="EMBL" id="RLQ88138.1"/>
    </source>
</evidence>